<accession>A0AAP0PDD4</accession>
<evidence type="ECO:0000256" key="1">
    <source>
        <dbReference type="SAM" id="MobiDB-lite"/>
    </source>
</evidence>
<dbReference type="SUPFAM" id="SSF53067">
    <property type="entry name" value="Actin-like ATPase domain"/>
    <property type="match status" value="1"/>
</dbReference>
<dbReference type="Proteomes" id="UP001419268">
    <property type="component" value="Unassembled WGS sequence"/>
</dbReference>
<dbReference type="InterPro" id="IPR043129">
    <property type="entry name" value="ATPase_NBD"/>
</dbReference>
<protein>
    <submittedName>
        <fullName evidence="2">Uncharacterized protein</fullName>
    </submittedName>
</protein>
<comment type="caution">
    <text evidence="2">The sequence shown here is derived from an EMBL/GenBank/DDBJ whole genome shotgun (WGS) entry which is preliminary data.</text>
</comment>
<dbReference type="GO" id="GO:0005524">
    <property type="term" value="F:ATP binding"/>
    <property type="evidence" value="ECO:0007669"/>
    <property type="project" value="InterPro"/>
</dbReference>
<keyword evidence="3" id="KW-1185">Reference proteome</keyword>
<dbReference type="Gene3D" id="3.30.420.40">
    <property type="match status" value="1"/>
</dbReference>
<dbReference type="EMBL" id="JBBNAG010000004">
    <property type="protein sequence ID" value="KAK9139987.1"/>
    <property type="molecule type" value="Genomic_DNA"/>
</dbReference>
<dbReference type="Pfam" id="PF03630">
    <property type="entry name" value="Fumble"/>
    <property type="match status" value="1"/>
</dbReference>
<evidence type="ECO:0000313" key="3">
    <source>
        <dbReference type="Proteomes" id="UP001419268"/>
    </source>
</evidence>
<feature type="compositionally biased region" description="Basic and acidic residues" evidence="1">
    <location>
        <begin position="1"/>
        <end position="32"/>
    </location>
</feature>
<organism evidence="2 3">
    <name type="scientific">Stephania cephalantha</name>
    <dbReference type="NCBI Taxonomy" id="152367"/>
    <lineage>
        <taxon>Eukaryota</taxon>
        <taxon>Viridiplantae</taxon>
        <taxon>Streptophyta</taxon>
        <taxon>Embryophyta</taxon>
        <taxon>Tracheophyta</taxon>
        <taxon>Spermatophyta</taxon>
        <taxon>Magnoliopsida</taxon>
        <taxon>Ranunculales</taxon>
        <taxon>Menispermaceae</taxon>
        <taxon>Menispermoideae</taxon>
        <taxon>Cissampelideae</taxon>
        <taxon>Stephania</taxon>
    </lineage>
</organism>
<reference evidence="2 3" key="1">
    <citation type="submission" date="2024-01" db="EMBL/GenBank/DDBJ databases">
        <title>Genome assemblies of Stephania.</title>
        <authorList>
            <person name="Yang L."/>
        </authorList>
    </citation>
    <scope>NUCLEOTIDE SEQUENCE [LARGE SCALE GENOMIC DNA]</scope>
    <source>
        <strain evidence="2">JXDWG</strain>
        <tissue evidence="2">Leaf</tissue>
    </source>
</reference>
<name>A0AAP0PDD4_9MAGN</name>
<dbReference type="GO" id="GO:0015937">
    <property type="term" value="P:coenzyme A biosynthetic process"/>
    <property type="evidence" value="ECO:0007669"/>
    <property type="project" value="InterPro"/>
</dbReference>
<dbReference type="InterPro" id="IPR004567">
    <property type="entry name" value="Type_II_PanK"/>
</dbReference>
<proteinExistence type="predicted"/>
<dbReference type="AlphaFoldDB" id="A0AAP0PDD4"/>
<sequence>MRESGERERAGKRRSESGERGRERPRRAESGERSGCQGHDVDLSTYKGRLINCECRLTMVIEEVRLMIKVDGEGKFQRVSSSTIASSFCKAILGNKELEDYSPEDISLSLLRMISYNIGQVMLDTVGPELQIVNNSQHPISLEADSCVQATSDHYAIGLKILNQLVSEMNQVIPAEGSAIYMRDLYGRRQSVIQSDLKVEQGRVAMSALYHYVMAFNDVSMVV</sequence>
<feature type="region of interest" description="Disordered" evidence="1">
    <location>
        <begin position="1"/>
        <end position="38"/>
    </location>
</feature>
<evidence type="ECO:0000313" key="2">
    <source>
        <dbReference type="EMBL" id="KAK9139987.1"/>
    </source>
</evidence>
<gene>
    <name evidence="2" type="ORF">Scep_009668</name>
</gene>